<dbReference type="AlphaFoldDB" id="A0A1M6NCF1"/>
<keyword evidence="2" id="KW-0812">Transmembrane</keyword>
<evidence type="ECO:0000256" key="1">
    <source>
        <dbReference type="SAM" id="MobiDB-lite"/>
    </source>
</evidence>
<accession>A0A1M6NCF1</accession>
<evidence type="ECO:0000256" key="2">
    <source>
        <dbReference type="SAM" id="Phobius"/>
    </source>
</evidence>
<name>A0A1M6NCF1_9BACT</name>
<keyword evidence="2" id="KW-0472">Membrane</keyword>
<evidence type="ECO:0000313" key="3">
    <source>
        <dbReference type="EMBL" id="SHJ93415.1"/>
    </source>
</evidence>
<feature type="transmembrane region" description="Helical" evidence="2">
    <location>
        <begin position="35"/>
        <end position="58"/>
    </location>
</feature>
<keyword evidence="2" id="KW-1133">Transmembrane helix</keyword>
<organism evidence="3 4">
    <name type="scientific">Rubritalea squalenifaciens DSM 18772</name>
    <dbReference type="NCBI Taxonomy" id="1123071"/>
    <lineage>
        <taxon>Bacteria</taxon>
        <taxon>Pseudomonadati</taxon>
        <taxon>Verrucomicrobiota</taxon>
        <taxon>Verrucomicrobiia</taxon>
        <taxon>Verrucomicrobiales</taxon>
        <taxon>Rubritaleaceae</taxon>
        <taxon>Rubritalea</taxon>
    </lineage>
</organism>
<gene>
    <name evidence="3" type="ORF">SAMN02745181_2813</name>
</gene>
<evidence type="ECO:0000313" key="4">
    <source>
        <dbReference type="Proteomes" id="UP000184510"/>
    </source>
</evidence>
<dbReference type="InParanoid" id="A0A1M6NCF1"/>
<sequence length="539" mass="61265">MAEDTSKPADNAPDEDTSLVEETPSNDKVRSINRLGIGTMAVLQIIFTFSSVILLNYLSCTKHQRYDLSQHKDYSLSNRSQTYLASEEVSARSTPVKMVALIKQQSPYYLRLRAQLENYKRFANDHLDLEFVDPIRDPQRAQEVSTTYQRNLTEEMIIIDARTETQLEERSEEESRIDLATHVRTVPVKSLFIEEMDRYNHSYISTWRDEDLLTTYLVSAIEGKPRKFYFVVDKSQIDDKAEGTPAWKTFQQLLLMQNIQLAPLQISTTQSIPQDAEGLAIIGPSFDLDEREIKTLSEYWDRESSAIFITLDPEAKLNNLKRFLREYGITPQDNRVISVSGNQTLTATRAIFNQGPTVNKDLAFQATQFDGSTSSLEVASNDDRLNIRNITPFPLIQAAEGWWGETRYTEPNPTFDPREDLGTPKGAPSETPVPVAAAVLRGLENNDRTINLTSRMVVIGNTDYLKPNNMREELTHFTNSSLNWLVGRENLIGIGPKPVTNQKVTVQSAHKSFIDQLVLVFMPLFALMIALVLWNSRRS</sequence>
<feature type="region of interest" description="Disordered" evidence="1">
    <location>
        <begin position="1"/>
        <end position="25"/>
    </location>
</feature>
<dbReference type="EMBL" id="FQYR01000005">
    <property type="protein sequence ID" value="SHJ93415.1"/>
    <property type="molecule type" value="Genomic_DNA"/>
</dbReference>
<protein>
    <submittedName>
        <fullName evidence="3">ABC-type uncharacterized transport system</fullName>
    </submittedName>
</protein>
<keyword evidence="4" id="KW-1185">Reference proteome</keyword>
<dbReference type="OrthoDB" id="9767958at2"/>
<dbReference type="STRING" id="1123071.SAMN02745181_2813"/>
<dbReference type="RefSeq" id="WP_143184393.1">
    <property type="nucleotide sequence ID" value="NZ_FQYR01000005.1"/>
</dbReference>
<feature type="transmembrane region" description="Helical" evidence="2">
    <location>
        <begin position="513"/>
        <end position="534"/>
    </location>
</feature>
<feature type="region of interest" description="Disordered" evidence="1">
    <location>
        <begin position="410"/>
        <end position="431"/>
    </location>
</feature>
<dbReference type="Proteomes" id="UP000184510">
    <property type="component" value="Unassembled WGS sequence"/>
</dbReference>
<reference evidence="3 4" key="1">
    <citation type="submission" date="2016-11" db="EMBL/GenBank/DDBJ databases">
        <authorList>
            <person name="Jaros S."/>
            <person name="Januszkiewicz K."/>
            <person name="Wedrychowicz H."/>
        </authorList>
    </citation>
    <scope>NUCLEOTIDE SEQUENCE [LARGE SCALE GENOMIC DNA]</scope>
    <source>
        <strain evidence="3 4">DSM 18772</strain>
    </source>
</reference>
<proteinExistence type="predicted"/>